<dbReference type="InterPro" id="IPR001763">
    <property type="entry name" value="Rhodanese-like_dom"/>
</dbReference>
<dbReference type="Gene3D" id="3.40.250.10">
    <property type="entry name" value="Rhodanese-like domain"/>
    <property type="match status" value="1"/>
</dbReference>
<keyword evidence="3" id="KW-1185">Reference proteome</keyword>
<proteinExistence type="predicted"/>
<dbReference type="SMART" id="SM00450">
    <property type="entry name" value="RHOD"/>
    <property type="match status" value="1"/>
</dbReference>
<dbReference type="InterPro" id="IPR036873">
    <property type="entry name" value="Rhodanese-like_dom_sf"/>
</dbReference>
<sequence length="147" mass="15846">MAQLMNRRNLLLATAAVAVASVGMWAMRPEFEGAEMTPPEAHEAAVNGDVLLIDIRRPDEWKKTGIGEGAHPIDMRRKDFVDALLEVTGGDRSKPVALICAAGVRSDRTSLKLEKAGFTHIIDVPEGMTGSRAGPGWVERGLPVVAY</sequence>
<dbReference type="SUPFAM" id="SSF52821">
    <property type="entry name" value="Rhodanese/Cell cycle control phosphatase"/>
    <property type="match status" value="1"/>
</dbReference>
<dbReference type="CDD" id="cd00158">
    <property type="entry name" value="RHOD"/>
    <property type="match status" value="1"/>
</dbReference>
<gene>
    <name evidence="2" type="ORF">PEL8287_02108</name>
</gene>
<evidence type="ECO:0000259" key="1">
    <source>
        <dbReference type="PROSITE" id="PS50206"/>
    </source>
</evidence>
<name>A0A1Y5SMK6_9RHOB</name>
<evidence type="ECO:0000313" key="3">
    <source>
        <dbReference type="Proteomes" id="UP000193827"/>
    </source>
</evidence>
<dbReference type="Pfam" id="PF00581">
    <property type="entry name" value="Rhodanese"/>
    <property type="match status" value="1"/>
</dbReference>
<dbReference type="Proteomes" id="UP000193827">
    <property type="component" value="Unassembled WGS sequence"/>
</dbReference>
<dbReference type="RefSeq" id="WP_085892346.1">
    <property type="nucleotide sequence ID" value="NZ_FWFL01000005.1"/>
</dbReference>
<accession>A0A1Y5SMK6</accession>
<dbReference type="PROSITE" id="PS51318">
    <property type="entry name" value="TAT"/>
    <property type="match status" value="1"/>
</dbReference>
<dbReference type="EMBL" id="FWFL01000005">
    <property type="protein sequence ID" value="SLN42503.1"/>
    <property type="molecule type" value="Genomic_DNA"/>
</dbReference>
<evidence type="ECO:0000313" key="2">
    <source>
        <dbReference type="EMBL" id="SLN42503.1"/>
    </source>
</evidence>
<dbReference type="InterPro" id="IPR006311">
    <property type="entry name" value="TAT_signal"/>
</dbReference>
<organism evidence="2 3">
    <name type="scientific">Roseovarius litorisediminis</name>
    <dbReference type="NCBI Taxonomy" id="1312363"/>
    <lineage>
        <taxon>Bacteria</taxon>
        <taxon>Pseudomonadati</taxon>
        <taxon>Pseudomonadota</taxon>
        <taxon>Alphaproteobacteria</taxon>
        <taxon>Rhodobacterales</taxon>
        <taxon>Roseobacteraceae</taxon>
        <taxon>Roseovarius</taxon>
    </lineage>
</organism>
<dbReference type="PROSITE" id="PS50206">
    <property type="entry name" value="RHODANESE_3"/>
    <property type="match status" value="1"/>
</dbReference>
<feature type="domain" description="Rhodanese" evidence="1">
    <location>
        <begin position="46"/>
        <end position="146"/>
    </location>
</feature>
<protein>
    <submittedName>
        <fullName evidence="2">Molybdopterin biosynthesis protein MoeB</fullName>
    </submittedName>
</protein>
<reference evidence="2 3" key="1">
    <citation type="submission" date="2017-03" db="EMBL/GenBank/DDBJ databases">
        <authorList>
            <person name="Afonso C.L."/>
            <person name="Miller P.J."/>
            <person name="Scott M.A."/>
            <person name="Spackman E."/>
            <person name="Goraichik I."/>
            <person name="Dimitrov K.M."/>
            <person name="Suarez D.L."/>
            <person name="Swayne D.E."/>
        </authorList>
    </citation>
    <scope>NUCLEOTIDE SEQUENCE [LARGE SCALE GENOMIC DNA]</scope>
    <source>
        <strain evidence="2 3">CECT 8287</strain>
    </source>
</reference>
<dbReference type="AlphaFoldDB" id="A0A1Y5SMK6"/>
<dbReference type="OrthoDB" id="9812109at2"/>